<accession>A0A1W9KR10</accession>
<dbReference type="EMBL" id="MTEI01000014">
    <property type="protein sequence ID" value="OQW86693.1"/>
    <property type="molecule type" value="Genomic_DNA"/>
</dbReference>
<sequence>MKALLILAVVLVGVWLWKSRSAQGAAKQSSQAARPQDMVRCRQCGVHLPASDAITGTQGSYCCAEHHHQSEP</sequence>
<proteinExistence type="predicted"/>
<dbReference type="InterPro" id="IPR049708">
    <property type="entry name" value="PP0621-like"/>
</dbReference>
<gene>
    <name evidence="1" type="ORF">BWK72_16570</name>
</gene>
<protein>
    <submittedName>
        <fullName evidence="1">Uncharacterized protein</fullName>
    </submittedName>
</protein>
<reference evidence="1 2" key="1">
    <citation type="submission" date="2017-01" db="EMBL/GenBank/DDBJ databases">
        <title>Novel large sulfur bacteria in the metagenomes of groundwater-fed chemosynthetic microbial mats in the Lake Huron basin.</title>
        <authorList>
            <person name="Sharrar A.M."/>
            <person name="Flood B.E."/>
            <person name="Bailey J.V."/>
            <person name="Jones D.S."/>
            <person name="Biddanda B."/>
            <person name="Ruberg S.A."/>
            <person name="Marcus D.N."/>
            <person name="Dick G.J."/>
        </authorList>
    </citation>
    <scope>NUCLEOTIDE SEQUENCE [LARGE SCALE GENOMIC DNA]</scope>
    <source>
        <strain evidence="1">A7</strain>
    </source>
</reference>
<organism evidence="1 2">
    <name type="scientific">Rhodoferax ferrireducens</name>
    <dbReference type="NCBI Taxonomy" id="192843"/>
    <lineage>
        <taxon>Bacteria</taxon>
        <taxon>Pseudomonadati</taxon>
        <taxon>Pseudomonadota</taxon>
        <taxon>Betaproteobacteria</taxon>
        <taxon>Burkholderiales</taxon>
        <taxon>Comamonadaceae</taxon>
        <taxon>Rhodoferax</taxon>
    </lineage>
</organism>
<evidence type="ECO:0000313" key="2">
    <source>
        <dbReference type="Proteomes" id="UP000192505"/>
    </source>
</evidence>
<dbReference type="NCBIfam" id="NF041023">
    <property type="entry name" value="PP0621_fam"/>
    <property type="match status" value="1"/>
</dbReference>
<dbReference type="AlphaFoldDB" id="A0A1W9KR10"/>
<name>A0A1W9KR10_9BURK</name>
<dbReference type="Proteomes" id="UP000192505">
    <property type="component" value="Unassembled WGS sequence"/>
</dbReference>
<evidence type="ECO:0000313" key="1">
    <source>
        <dbReference type="EMBL" id="OQW86693.1"/>
    </source>
</evidence>
<comment type="caution">
    <text evidence="1">The sequence shown here is derived from an EMBL/GenBank/DDBJ whole genome shotgun (WGS) entry which is preliminary data.</text>
</comment>